<dbReference type="OrthoDB" id="9801841at2"/>
<sequence length="222" mass="23670">MRLGLYGKLPMKRDFVAHDVPRTVLAAVEPWLQGGLAASRARLAEGWREAYLRAPLWRFWLGADICGAPVLGVLMPSVDGIGRYFPLALFAIADRGEALPPPEVDAHAPWCAAAEALLLSALDERATFEALTARLATLPFLGAEPPPEDAPDALALPLALGFPAILDQARRADPARHAAALAVFWTQGGEGFAPRAVVAHRMPRPDLFASLLTGEFPGGAPC</sequence>
<dbReference type="STRING" id="460265.Mnod_3049"/>
<dbReference type="InterPro" id="IPR017748">
    <property type="entry name" value="TagF"/>
</dbReference>
<accession>B8IIC1</accession>
<dbReference type="KEGG" id="mno:Mnod_3049"/>
<evidence type="ECO:0000313" key="2">
    <source>
        <dbReference type="Proteomes" id="UP000008207"/>
    </source>
</evidence>
<protein>
    <submittedName>
        <fullName evidence="1">Type VI secretion-associated protein, BMA_A0400 family</fullName>
    </submittedName>
</protein>
<dbReference type="InterPro" id="IPR038225">
    <property type="entry name" value="TagF_sf"/>
</dbReference>
<dbReference type="AlphaFoldDB" id="B8IIC1"/>
<dbReference type="RefSeq" id="WP_015929662.1">
    <property type="nucleotide sequence ID" value="NC_011894.1"/>
</dbReference>
<organism evidence="1 2">
    <name type="scientific">Methylobacterium nodulans (strain LMG 21967 / CNCM I-2342 / ORS 2060)</name>
    <dbReference type="NCBI Taxonomy" id="460265"/>
    <lineage>
        <taxon>Bacteria</taxon>
        <taxon>Pseudomonadati</taxon>
        <taxon>Pseudomonadota</taxon>
        <taxon>Alphaproteobacteria</taxon>
        <taxon>Hyphomicrobiales</taxon>
        <taxon>Methylobacteriaceae</taxon>
        <taxon>Methylobacterium</taxon>
    </lineage>
</organism>
<keyword evidence="2" id="KW-1185">Reference proteome</keyword>
<dbReference type="eggNOG" id="COG3913">
    <property type="taxonomic scope" value="Bacteria"/>
</dbReference>
<evidence type="ECO:0000313" key="1">
    <source>
        <dbReference type="EMBL" id="ACL57990.1"/>
    </source>
</evidence>
<name>B8IIC1_METNO</name>
<dbReference type="Pfam" id="PF09867">
    <property type="entry name" value="TagF_N"/>
    <property type="match status" value="1"/>
</dbReference>
<dbReference type="PIRSF" id="PIRSF029287">
    <property type="entry name" value="UCP029287"/>
    <property type="match status" value="1"/>
</dbReference>
<reference evidence="1 2" key="1">
    <citation type="submission" date="2009-01" db="EMBL/GenBank/DDBJ databases">
        <title>Complete sequence of chromosome of Methylobacterium nodulans ORS 2060.</title>
        <authorList>
            <consortium name="US DOE Joint Genome Institute"/>
            <person name="Lucas S."/>
            <person name="Copeland A."/>
            <person name="Lapidus A."/>
            <person name="Glavina del Rio T."/>
            <person name="Dalin E."/>
            <person name="Tice H."/>
            <person name="Bruce D."/>
            <person name="Goodwin L."/>
            <person name="Pitluck S."/>
            <person name="Sims D."/>
            <person name="Brettin T."/>
            <person name="Detter J.C."/>
            <person name="Han C."/>
            <person name="Larimer F."/>
            <person name="Land M."/>
            <person name="Hauser L."/>
            <person name="Kyrpides N."/>
            <person name="Ivanova N."/>
            <person name="Marx C.J."/>
            <person name="Richardson P."/>
        </authorList>
    </citation>
    <scope>NUCLEOTIDE SEQUENCE [LARGE SCALE GENOMIC DNA]</scope>
    <source>
        <strain evidence="2">LMG 21967 / CNCM I-2342 / ORS 2060</strain>
    </source>
</reference>
<dbReference type="Proteomes" id="UP000008207">
    <property type="component" value="Chromosome"/>
</dbReference>
<proteinExistence type="predicted"/>
<dbReference type="Gene3D" id="3.40.1730.10">
    <property type="entry name" value="pa0076 domain"/>
    <property type="match status" value="1"/>
</dbReference>
<dbReference type="HOGENOM" id="CLU_084145_1_0_5"/>
<gene>
    <name evidence="1" type="ordered locus">Mnod_3049</name>
</gene>
<dbReference type="EMBL" id="CP001349">
    <property type="protein sequence ID" value="ACL57990.1"/>
    <property type="molecule type" value="Genomic_DNA"/>
</dbReference>
<dbReference type="NCBIfam" id="TIGR03373">
    <property type="entry name" value="VI_minor_4"/>
    <property type="match status" value="1"/>
</dbReference>